<dbReference type="Pfam" id="PF00230">
    <property type="entry name" value="MIP"/>
    <property type="match status" value="1"/>
</dbReference>
<keyword evidence="3 6" id="KW-0812">Transmembrane</keyword>
<dbReference type="GO" id="GO:0016020">
    <property type="term" value="C:membrane"/>
    <property type="evidence" value="ECO:0007669"/>
    <property type="project" value="UniProtKB-SubCell"/>
</dbReference>
<keyword evidence="4 6" id="KW-1133">Transmembrane helix</keyword>
<reference evidence="7" key="1">
    <citation type="submission" date="2018-05" db="EMBL/GenBank/DDBJ databases">
        <authorList>
            <person name="Lanie J.A."/>
            <person name="Ng W.-L."/>
            <person name="Kazmierczak K.M."/>
            <person name="Andrzejewski T.M."/>
            <person name="Davidsen T.M."/>
            <person name="Wayne K.J."/>
            <person name="Tettelin H."/>
            <person name="Glass J.I."/>
            <person name="Rusch D."/>
            <person name="Podicherti R."/>
            <person name="Tsui H.-C.T."/>
            <person name="Winkler M.E."/>
        </authorList>
    </citation>
    <scope>NUCLEOTIDE SEQUENCE</scope>
</reference>
<dbReference type="PANTHER" id="PTHR45724:SF13">
    <property type="entry name" value="AQUAPORIN NIP1-1-RELATED"/>
    <property type="match status" value="1"/>
</dbReference>
<dbReference type="SUPFAM" id="SSF81338">
    <property type="entry name" value="Aquaporin-like"/>
    <property type="match status" value="1"/>
</dbReference>
<feature type="transmembrane region" description="Helical" evidence="6">
    <location>
        <begin position="9"/>
        <end position="29"/>
    </location>
</feature>
<feature type="transmembrane region" description="Helical" evidence="6">
    <location>
        <begin position="86"/>
        <end position="108"/>
    </location>
</feature>
<feature type="transmembrane region" description="Helical" evidence="6">
    <location>
        <begin position="151"/>
        <end position="173"/>
    </location>
</feature>
<dbReference type="InterPro" id="IPR023271">
    <property type="entry name" value="Aquaporin-like"/>
</dbReference>
<name>A0A382AFH4_9ZZZZ</name>
<evidence type="ECO:0000256" key="5">
    <source>
        <dbReference type="ARBA" id="ARBA00023136"/>
    </source>
</evidence>
<dbReference type="PANTHER" id="PTHR45724">
    <property type="entry name" value="AQUAPORIN NIP2-1"/>
    <property type="match status" value="1"/>
</dbReference>
<evidence type="ECO:0000256" key="4">
    <source>
        <dbReference type="ARBA" id="ARBA00022989"/>
    </source>
</evidence>
<organism evidence="7">
    <name type="scientific">marine metagenome</name>
    <dbReference type="NCBI Taxonomy" id="408172"/>
    <lineage>
        <taxon>unclassified sequences</taxon>
        <taxon>metagenomes</taxon>
        <taxon>ecological metagenomes</taxon>
    </lineage>
</organism>
<dbReference type="InterPro" id="IPR034294">
    <property type="entry name" value="Aquaporin_transptr"/>
</dbReference>
<dbReference type="Gene3D" id="1.20.1080.10">
    <property type="entry name" value="Glycerol uptake facilitator protein"/>
    <property type="match status" value="1"/>
</dbReference>
<evidence type="ECO:0000256" key="1">
    <source>
        <dbReference type="ARBA" id="ARBA00004141"/>
    </source>
</evidence>
<keyword evidence="2" id="KW-0813">Transport</keyword>
<dbReference type="InterPro" id="IPR000425">
    <property type="entry name" value="MIP"/>
</dbReference>
<feature type="transmembrane region" description="Helical" evidence="6">
    <location>
        <begin position="124"/>
        <end position="144"/>
    </location>
</feature>
<evidence type="ECO:0000256" key="3">
    <source>
        <dbReference type="ARBA" id="ARBA00022692"/>
    </source>
</evidence>
<dbReference type="AlphaFoldDB" id="A0A382AFH4"/>
<evidence type="ECO:0000256" key="2">
    <source>
        <dbReference type="ARBA" id="ARBA00022448"/>
    </source>
</evidence>
<accession>A0A382AFH4</accession>
<dbReference type="GO" id="GO:0015267">
    <property type="term" value="F:channel activity"/>
    <property type="evidence" value="ECO:0007669"/>
    <property type="project" value="InterPro"/>
</dbReference>
<dbReference type="PRINTS" id="PR00783">
    <property type="entry name" value="MINTRINSICP"/>
</dbReference>
<proteinExistence type="predicted"/>
<feature type="non-terminal residue" evidence="7">
    <location>
        <position position="176"/>
    </location>
</feature>
<evidence type="ECO:0008006" key="8">
    <source>
        <dbReference type="Google" id="ProtNLM"/>
    </source>
</evidence>
<comment type="subcellular location">
    <subcellularLocation>
        <location evidence="1">Membrane</location>
        <topology evidence="1">Multi-pass membrane protein</topology>
    </subcellularLocation>
</comment>
<evidence type="ECO:0000313" key="7">
    <source>
        <dbReference type="EMBL" id="SVB00041.1"/>
    </source>
</evidence>
<gene>
    <name evidence="7" type="ORF">METZ01_LOCUS152895</name>
</gene>
<evidence type="ECO:0000256" key="6">
    <source>
        <dbReference type="SAM" id="Phobius"/>
    </source>
</evidence>
<keyword evidence="5 6" id="KW-0472">Membrane</keyword>
<sequence length="176" mass="18729">MPDDLKKRLTAEFVGTFFLLLAVVGSGIMAENLSTDVGLQLLANSFATAGALTCLILTFGRVSGAHFNPVVTLWARLEEGFSNRAACSYVAAQVAGGILGVIAANIIFDLDAVYWSTKDRSDPALWLSEVIATFGLLMVIIGVVRTRKDHWVAISVAAYIGGAYFFTSSTSFANPA</sequence>
<protein>
    <recommendedName>
        <fullName evidence="8">Aquaporin family protein</fullName>
    </recommendedName>
</protein>
<dbReference type="EMBL" id="UINC01025095">
    <property type="protein sequence ID" value="SVB00041.1"/>
    <property type="molecule type" value="Genomic_DNA"/>
</dbReference>
<feature type="transmembrane region" description="Helical" evidence="6">
    <location>
        <begin position="41"/>
        <end position="59"/>
    </location>
</feature>